<proteinExistence type="predicted"/>
<dbReference type="PANTHER" id="PTHR10036:SF3">
    <property type="entry name" value="PROTEIN SLEEPLESS-RELATED"/>
    <property type="match status" value="1"/>
</dbReference>
<dbReference type="OrthoDB" id="5949217at2759"/>
<evidence type="ECO:0000256" key="2">
    <source>
        <dbReference type="ARBA" id="ARBA00023157"/>
    </source>
</evidence>
<feature type="chain" id="PRO_5028118271" evidence="3">
    <location>
        <begin position="24"/>
        <end position="129"/>
    </location>
</feature>
<protein>
    <submittedName>
        <fullName evidence="5">Uncharacterized protein LOC116293449</fullName>
    </submittedName>
</protein>
<organism evidence="4 5">
    <name type="scientific">Actinia tenebrosa</name>
    <name type="common">Australian red waratah sea anemone</name>
    <dbReference type="NCBI Taxonomy" id="6105"/>
    <lineage>
        <taxon>Eukaryota</taxon>
        <taxon>Metazoa</taxon>
        <taxon>Cnidaria</taxon>
        <taxon>Anthozoa</taxon>
        <taxon>Hexacorallia</taxon>
        <taxon>Actiniaria</taxon>
        <taxon>Actiniidae</taxon>
        <taxon>Actinia</taxon>
    </lineage>
</organism>
<dbReference type="GeneID" id="116293449"/>
<evidence type="ECO:0000256" key="1">
    <source>
        <dbReference type="ARBA" id="ARBA00022729"/>
    </source>
</evidence>
<name>A0A6P8HK26_ACTTE</name>
<accession>A0A6P8HK26</accession>
<dbReference type="SUPFAM" id="SSF57302">
    <property type="entry name" value="Snake toxin-like"/>
    <property type="match status" value="1"/>
</dbReference>
<keyword evidence="1 3" id="KW-0732">Signal</keyword>
<dbReference type="Gene3D" id="2.10.60.10">
    <property type="entry name" value="CD59"/>
    <property type="match status" value="1"/>
</dbReference>
<sequence length="129" mass="14423">MAKMQRIFIEIILACALFTSVSSLQCYFCHSYSSFQDCERNSELVQCGFETRCGKVSYELPHANVYKKSCIELAYCKDHERFCLQAANDAKECEVLCCQGDSCNAGSRIVSGFLIWACVVTTLVIGKLS</sequence>
<dbReference type="RefSeq" id="XP_031556734.1">
    <property type="nucleotide sequence ID" value="XM_031700874.1"/>
</dbReference>
<evidence type="ECO:0000313" key="4">
    <source>
        <dbReference type="Proteomes" id="UP000515163"/>
    </source>
</evidence>
<dbReference type="InParanoid" id="A0A6P8HK26"/>
<dbReference type="Proteomes" id="UP000515163">
    <property type="component" value="Unplaced"/>
</dbReference>
<reference evidence="5" key="1">
    <citation type="submission" date="2025-08" db="UniProtKB">
        <authorList>
            <consortium name="RefSeq"/>
        </authorList>
    </citation>
    <scope>IDENTIFICATION</scope>
    <source>
        <tissue evidence="5">Tentacle</tissue>
    </source>
</reference>
<dbReference type="InterPro" id="IPR045860">
    <property type="entry name" value="Snake_toxin-like_sf"/>
</dbReference>
<keyword evidence="2" id="KW-1015">Disulfide bond</keyword>
<gene>
    <name evidence="5" type="primary">LOC116293449</name>
</gene>
<keyword evidence="4" id="KW-1185">Reference proteome</keyword>
<dbReference type="AlphaFoldDB" id="A0A6P8HK26"/>
<dbReference type="KEGG" id="aten:116293449"/>
<evidence type="ECO:0000256" key="3">
    <source>
        <dbReference type="SAM" id="SignalP"/>
    </source>
</evidence>
<feature type="signal peptide" evidence="3">
    <location>
        <begin position="1"/>
        <end position="23"/>
    </location>
</feature>
<evidence type="ECO:0000313" key="5">
    <source>
        <dbReference type="RefSeq" id="XP_031556734.1"/>
    </source>
</evidence>
<dbReference type="PANTHER" id="PTHR10036">
    <property type="entry name" value="CD59 GLYCOPROTEIN"/>
    <property type="match status" value="1"/>
</dbReference>